<feature type="region of interest" description="Disordered" evidence="1">
    <location>
        <begin position="923"/>
        <end position="942"/>
    </location>
</feature>
<keyword evidence="3" id="KW-1185">Reference proteome</keyword>
<feature type="region of interest" description="Disordered" evidence="1">
    <location>
        <begin position="189"/>
        <end position="268"/>
    </location>
</feature>
<feature type="compositionally biased region" description="Low complexity" evidence="1">
    <location>
        <begin position="254"/>
        <end position="268"/>
    </location>
</feature>
<feature type="compositionally biased region" description="Basic and acidic residues" evidence="1">
    <location>
        <begin position="606"/>
        <end position="617"/>
    </location>
</feature>
<reference evidence="2" key="1">
    <citation type="submission" date="2023-06" db="EMBL/GenBank/DDBJ databases">
        <title>Survivors Of The Sea: Transcriptome response of Skeletonema marinoi to long-term dormancy.</title>
        <authorList>
            <person name="Pinder M.I.M."/>
            <person name="Kourtchenko O."/>
            <person name="Robertson E.K."/>
            <person name="Larsson T."/>
            <person name="Maumus F."/>
            <person name="Osuna-Cruz C.M."/>
            <person name="Vancaester E."/>
            <person name="Stenow R."/>
            <person name="Vandepoele K."/>
            <person name="Ploug H."/>
            <person name="Bruchert V."/>
            <person name="Godhe A."/>
            <person name="Topel M."/>
        </authorList>
    </citation>
    <scope>NUCLEOTIDE SEQUENCE</scope>
    <source>
        <strain evidence="2">R05AC</strain>
    </source>
</reference>
<evidence type="ECO:0000313" key="2">
    <source>
        <dbReference type="EMBL" id="KAK1745994.1"/>
    </source>
</evidence>
<proteinExistence type="predicted"/>
<feature type="compositionally biased region" description="Acidic residues" evidence="1">
    <location>
        <begin position="530"/>
        <end position="539"/>
    </location>
</feature>
<feature type="region of interest" description="Disordered" evidence="1">
    <location>
        <begin position="470"/>
        <end position="617"/>
    </location>
</feature>
<organism evidence="2 3">
    <name type="scientific">Skeletonema marinoi</name>
    <dbReference type="NCBI Taxonomy" id="267567"/>
    <lineage>
        <taxon>Eukaryota</taxon>
        <taxon>Sar</taxon>
        <taxon>Stramenopiles</taxon>
        <taxon>Ochrophyta</taxon>
        <taxon>Bacillariophyta</taxon>
        <taxon>Coscinodiscophyceae</taxon>
        <taxon>Thalassiosirophycidae</taxon>
        <taxon>Thalassiosirales</taxon>
        <taxon>Skeletonemataceae</taxon>
        <taxon>Skeletonema</taxon>
        <taxon>Skeletonema marinoi-dohrnii complex</taxon>
    </lineage>
</organism>
<comment type="caution">
    <text evidence="2">The sequence shown here is derived from an EMBL/GenBank/DDBJ whole genome shotgun (WGS) entry which is preliminary data.</text>
</comment>
<evidence type="ECO:0000313" key="3">
    <source>
        <dbReference type="Proteomes" id="UP001224775"/>
    </source>
</evidence>
<evidence type="ECO:0000256" key="1">
    <source>
        <dbReference type="SAM" id="MobiDB-lite"/>
    </source>
</evidence>
<feature type="region of interest" description="Disordered" evidence="1">
    <location>
        <begin position="1"/>
        <end position="124"/>
    </location>
</feature>
<dbReference type="Proteomes" id="UP001224775">
    <property type="component" value="Unassembled WGS sequence"/>
</dbReference>
<feature type="compositionally biased region" description="Polar residues" evidence="1">
    <location>
        <begin position="566"/>
        <end position="578"/>
    </location>
</feature>
<feature type="region of interest" description="Disordered" evidence="1">
    <location>
        <begin position="810"/>
        <end position="829"/>
    </location>
</feature>
<feature type="compositionally biased region" description="Basic residues" evidence="1">
    <location>
        <begin position="694"/>
        <end position="709"/>
    </location>
</feature>
<gene>
    <name evidence="2" type="ORF">QTG54_003918</name>
</gene>
<feature type="compositionally biased region" description="Basic residues" evidence="1">
    <location>
        <begin position="810"/>
        <end position="820"/>
    </location>
</feature>
<feature type="region of interest" description="Disordered" evidence="1">
    <location>
        <begin position="299"/>
        <end position="323"/>
    </location>
</feature>
<sequence length="1074" mass="117265">MPKPRRNHRHPSESSSQPGSQSQQDDVLASMMSPATKLLLANMNRSSRAGASANNSNDTSNSHPSKTTGEAADSSSRRPLGSIQEASNKNNTHKSTESMPSSKLTATNKQRTTPIKSNRTIGPHEAKYTQNYDAYITQTIHRYESKLQSNIGKQNSLLLPSYKRMNGQERSDALARVDNLLERLTLGSATDNSKGGVASLKQSSSMDSNDETVLDTKASNNEHDGGAADNHDNNDQSFGSATTMGGHGNKPNQNTTMNKSTSSETTMMEQSMSLLGTTSNNTTIHTRSIMDGSTTMEQSMSLLGDDGNKSRHHARKSLESDATTAYEQSMSLLGNESHLFPPSGGGGINDEEEDDDDESRFSRGGDLAVTAAAAAAPIEKVRRYQPNDSNNDDRMMTSPQFTSSFNNKRCASNSGKRGLKSRLRYQDDDIDGGDFTADDSLLQHFDHGSNDDDLGAGGLFFASQDDEFSPIPNRLSHDGLESDCGIDRYDDDDNDDASRGNKYGRNEMLATQQEGGEDDDVSFGCNDGGFDNDDDDYDGDYGGNNWTQSSRPLTQQQHHQQQQSQWSTFKTVDPATQTNEEESPVKRRAIRFESTQKGYARHQRKDRGQVVRDDDNEKIQSMRNELADMVVRDQQVGADQGDDPIQTVGNLCRRARSCNEEGMDTSLLDEVAPIDVRLRDGHLFHKDPLQCRQVQKKKSSSKAKSKGAKTVRIAKGSGNVRHSGSDSEASLSDPDPSFKDPTSSFPSRVADRLNGAFDFMMKSDGQSSTSAAAIAYPDDGHQNAGLILSLGLKQTMAVASKLLLTTKKLARSHRNSKNRKTASTPSTAIAAPSRGGDYLAGGTLIILRAKEDIPTWEAELREYTSLSVFSHNSLQANQRKNASTAAKCAVYDVVLTTYDLLKSKEATISVDSLGKAILNSDSKSAADDGGWLKTRGSQTQSGGEAKKTCLHLSILLRMSWYQVIMMDSLGRKGYLTKADTARAQAATAVNSLSRFIFFVKEEDDAKMENKFKNERKQIKSVLQALHLPSGTTAKTFLGRWAHDVKSNVKESSLDSSSCDDRSMSDDLVAMTMKA</sequence>
<feature type="compositionally biased region" description="Polar residues" evidence="1">
    <location>
        <begin position="720"/>
        <end position="730"/>
    </location>
</feature>
<name>A0AAD9DH82_9STRA</name>
<dbReference type="EMBL" id="JATAAI010000005">
    <property type="protein sequence ID" value="KAK1745994.1"/>
    <property type="molecule type" value="Genomic_DNA"/>
</dbReference>
<feature type="compositionally biased region" description="Acidic residues" evidence="1">
    <location>
        <begin position="349"/>
        <end position="358"/>
    </location>
</feature>
<protein>
    <submittedName>
        <fullName evidence="2">Uncharacterized protein</fullName>
    </submittedName>
</protein>
<feature type="region of interest" description="Disordered" evidence="1">
    <location>
        <begin position="689"/>
        <end position="747"/>
    </location>
</feature>
<feature type="compositionally biased region" description="Polar residues" evidence="1">
    <location>
        <begin position="397"/>
        <end position="415"/>
    </location>
</feature>
<feature type="compositionally biased region" description="Low complexity" evidence="1">
    <location>
        <begin position="555"/>
        <end position="565"/>
    </location>
</feature>
<feature type="compositionally biased region" description="Basic and acidic residues" evidence="1">
    <location>
        <begin position="475"/>
        <end position="488"/>
    </location>
</feature>
<feature type="compositionally biased region" description="Polar residues" evidence="1">
    <location>
        <begin position="97"/>
        <end position="120"/>
    </location>
</feature>
<dbReference type="AlphaFoldDB" id="A0AAD9DH82"/>
<feature type="compositionally biased region" description="Low complexity" evidence="1">
    <location>
        <begin position="41"/>
        <end position="62"/>
    </location>
</feature>
<feature type="compositionally biased region" description="Low complexity" evidence="1">
    <location>
        <begin position="13"/>
        <end position="24"/>
    </location>
</feature>
<feature type="region of interest" description="Disordered" evidence="1">
    <location>
        <begin position="335"/>
        <end position="419"/>
    </location>
</feature>
<feature type="compositionally biased region" description="Basic and acidic residues" evidence="1">
    <location>
        <begin position="220"/>
        <end position="234"/>
    </location>
</feature>
<accession>A0AAD9DH82</accession>